<name>A0A9Q0IYL9_9ROSI</name>
<accession>A0A9Q0IYL9</accession>
<protein>
    <recommendedName>
        <fullName evidence="2">XS domain-containing protein</fullName>
    </recommendedName>
</protein>
<organism evidence="3 4">
    <name type="scientific">Turnera subulata</name>
    <dbReference type="NCBI Taxonomy" id="218843"/>
    <lineage>
        <taxon>Eukaryota</taxon>
        <taxon>Viridiplantae</taxon>
        <taxon>Streptophyta</taxon>
        <taxon>Embryophyta</taxon>
        <taxon>Tracheophyta</taxon>
        <taxon>Spermatophyta</taxon>
        <taxon>Magnoliopsida</taxon>
        <taxon>eudicotyledons</taxon>
        <taxon>Gunneridae</taxon>
        <taxon>Pentapetalae</taxon>
        <taxon>rosids</taxon>
        <taxon>fabids</taxon>
        <taxon>Malpighiales</taxon>
        <taxon>Passifloraceae</taxon>
        <taxon>Turnera</taxon>
    </lineage>
</organism>
<dbReference type="GO" id="GO:0051607">
    <property type="term" value="P:defense response to virus"/>
    <property type="evidence" value="ECO:0007669"/>
    <property type="project" value="InterPro"/>
</dbReference>
<gene>
    <name evidence="3" type="ORF">Tsubulata_028452</name>
</gene>
<dbReference type="InterPro" id="IPR044287">
    <property type="entry name" value="SGS3"/>
</dbReference>
<dbReference type="EMBL" id="JAKUCV010007488">
    <property type="protein sequence ID" value="KAJ4823276.1"/>
    <property type="molecule type" value="Genomic_DNA"/>
</dbReference>
<evidence type="ECO:0000259" key="2">
    <source>
        <dbReference type="Pfam" id="PF03468"/>
    </source>
</evidence>
<feature type="coiled-coil region" evidence="1">
    <location>
        <begin position="421"/>
        <end position="448"/>
    </location>
</feature>
<dbReference type="PANTHER" id="PTHR46602:SF6">
    <property type="entry name" value="XS DOMAIN-CONTAINING PROTEIN-RELATED"/>
    <property type="match status" value="1"/>
</dbReference>
<reference evidence="3" key="2">
    <citation type="journal article" date="2023" name="Plants (Basel)">
        <title>Annotation of the Turnera subulata (Passifloraceae) Draft Genome Reveals the S-Locus Evolved after the Divergence of Turneroideae from Passifloroideae in a Stepwise Manner.</title>
        <authorList>
            <person name="Henning P.M."/>
            <person name="Roalson E.H."/>
            <person name="Mir W."/>
            <person name="McCubbin A.G."/>
            <person name="Shore J.S."/>
        </authorList>
    </citation>
    <scope>NUCLEOTIDE SEQUENCE</scope>
    <source>
        <strain evidence="3">F60SS</strain>
    </source>
</reference>
<comment type="caution">
    <text evidence="3">The sequence shown here is derived from an EMBL/GenBank/DDBJ whole genome shotgun (WGS) entry which is preliminary data.</text>
</comment>
<sequence length="619" mass="70734">MMDGKSDSFPQLGSVYKRASVIRPVNVAKIAPTTSAQVGNFGVNAWGAKNPAPNPWKGSNLMQKVGLQSNGNTLKSQNGDLKNFPALSSQDGDLKNFPEFNGDLKNFPELSSHQSNNLAAAPQVQSWVNEEVVLKANNPSGDVNVTVVDDDDYSDFDDEIVFDSDEDDVLEYDSDFGDRGLNFEALKRSKWFRAFFSVLDKMSDEEISSSTREWHCPACSGGSGAIDWYRGVHPLMFHAKTKQTRRARLHRIFAETLDEEMHNRGIVIVPEGEVLGKWEGLNGKVKDYEIVWPPMVFILNTRYEQEENGKWTGMGNQELMDHFSSYGAVKARHAYGPQGHRGMSVLIFESSGAGYLEAARLHMHFKHQGRDRVAWDRKRVLFCSGGKRQLYGYLASQEDLDLFNQHCQGRSRLKFEMRSYQEAVESNIKQMSEDCQQLSKLKNGYAREQRQNQALADSVCQLSKKLQKAEKENRIVTHRSNLLHEQHKEEMDALEEFFQDQIKVVHQAIAAKEDEFERLQQEKRNKFLQANGNLSAMQDTNRAEDIASIVKLQDKEMEEFEAERKMLIKGHEEKRTASAKRYWEEQLELEKEFESALTLLLEKYNRNNPGAETSNNHHF</sequence>
<dbReference type="Gene3D" id="3.30.70.2890">
    <property type="entry name" value="XS domain"/>
    <property type="match status" value="1"/>
</dbReference>
<keyword evidence="4" id="KW-1185">Reference proteome</keyword>
<dbReference type="GO" id="GO:0031047">
    <property type="term" value="P:regulatory ncRNA-mediated gene silencing"/>
    <property type="evidence" value="ECO:0007669"/>
    <property type="project" value="InterPro"/>
</dbReference>
<dbReference type="InterPro" id="IPR005380">
    <property type="entry name" value="XS_domain"/>
</dbReference>
<dbReference type="Pfam" id="PF03468">
    <property type="entry name" value="XS"/>
    <property type="match status" value="1"/>
</dbReference>
<evidence type="ECO:0000313" key="4">
    <source>
        <dbReference type="Proteomes" id="UP001141552"/>
    </source>
</evidence>
<proteinExistence type="predicted"/>
<evidence type="ECO:0000313" key="3">
    <source>
        <dbReference type="EMBL" id="KAJ4823276.1"/>
    </source>
</evidence>
<dbReference type="AlphaFoldDB" id="A0A9Q0IYL9"/>
<reference evidence="3" key="1">
    <citation type="submission" date="2022-02" db="EMBL/GenBank/DDBJ databases">
        <authorList>
            <person name="Henning P.M."/>
            <person name="McCubbin A.G."/>
            <person name="Shore J.S."/>
        </authorList>
    </citation>
    <scope>NUCLEOTIDE SEQUENCE</scope>
    <source>
        <strain evidence="3">F60SS</strain>
        <tissue evidence="3">Leaves</tissue>
    </source>
</reference>
<dbReference type="InterPro" id="IPR038588">
    <property type="entry name" value="XS_domain_sf"/>
</dbReference>
<dbReference type="PANTHER" id="PTHR46602">
    <property type="entry name" value="PROTEIN SUPPRESSOR OF GENE SILENCING 3"/>
    <property type="match status" value="1"/>
</dbReference>
<evidence type="ECO:0000256" key="1">
    <source>
        <dbReference type="SAM" id="Coils"/>
    </source>
</evidence>
<dbReference type="OrthoDB" id="1936239at2759"/>
<dbReference type="CDD" id="cd12266">
    <property type="entry name" value="RRM_like_XS"/>
    <property type="match status" value="1"/>
</dbReference>
<feature type="coiled-coil region" evidence="1">
    <location>
        <begin position="502"/>
        <end position="529"/>
    </location>
</feature>
<keyword evidence="1" id="KW-0175">Coiled coil</keyword>
<dbReference type="Proteomes" id="UP001141552">
    <property type="component" value="Unassembled WGS sequence"/>
</dbReference>
<feature type="domain" description="XS" evidence="2">
    <location>
        <begin position="288"/>
        <end position="400"/>
    </location>
</feature>